<dbReference type="Proteomes" id="UP000193467">
    <property type="component" value="Unassembled WGS sequence"/>
</dbReference>
<dbReference type="AlphaFoldDB" id="A0A1Y2DRM3"/>
<dbReference type="Pfam" id="PF09739">
    <property type="entry name" value="MCM_bind"/>
    <property type="match status" value="2"/>
</dbReference>
<evidence type="ECO:0000256" key="1">
    <source>
        <dbReference type="ARBA" id="ARBA00004123"/>
    </source>
</evidence>
<dbReference type="FunCoup" id="A0A1Y2DRM3">
    <property type="interactions" value="11"/>
</dbReference>
<dbReference type="STRING" id="106004.A0A1Y2DRM3"/>
<proteinExistence type="predicted"/>
<organism evidence="3 4">
    <name type="scientific">Leucosporidium creatinivorum</name>
    <dbReference type="NCBI Taxonomy" id="106004"/>
    <lineage>
        <taxon>Eukaryota</taxon>
        <taxon>Fungi</taxon>
        <taxon>Dikarya</taxon>
        <taxon>Basidiomycota</taxon>
        <taxon>Pucciniomycotina</taxon>
        <taxon>Microbotryomycetes</taxon>
        <taxon>Leucosporidiales</taxon>
        <taxon>Leucosporidium</taxon>
    </lineage>
</organism>
<evidence type="ECO:0000313" key="4">
    <source>
        <dbReference type="Proteomes" id="UP000193467"/>
    </source>
</evidence>
<dbReference type="InParanoid" id="A0A1Y2DRM3"/>
<keyword evidence="2" id="KW-0539">Nucleus</keyword>
<dbReference type="GO" id="GO:0006261">
    <property type="term" value="P:DNA-templated DNA replication"/>
    <property type="evidence" value="ECO:0007669"/>
    <property type="project" value="TreeGrafter"/>
</dbReference>
<dbReference type="PANTHER" id="PTHR13489:SF0">
    <property type="entry name" value="MINI-CHROMOSOME MAINTENANCE COMPLEX-BINDING PROTEIN"/>
    <property type="match status" value="1"/>
</dbReference>
<dbReference type="PANTHER" id="PTHR13489">
    <property type="entry name" value="MINI-CHROMOSOME MAINTENANCE COMPLEX-BINDING PROTEIN"/>
    <property type="match status" value="1"/>
</dbReference>
<dbReference type="InterPro" id="IPR019140">
    <property type="entry name" value="MCM_complex-bd"/>
</dbReference>
<gene>
    <name evidence="3" type="ORF">BCR35DRAFT_309014</name>
</gene>
<accession>A0A1Y2DRM3</accession>
<dbReference type="EMBL" id="MCGR01000071">
    <property type="protein sequence ID" value="ORY61928.1"/>
    <property type="molecule type" value="Genomic_DNA"/>
</dbReference>
<comment type="subcellular location">
    <subcellularLocation>
        <location evidence="1">Nucleus</location>
    </subcellularLocation>
</comment>
<sequence>MLADLNTAIRTPLALVQSVYSQDAAPTLDGLEKRVEAAFSGLFSDASALAQLPAITSISTPSTLPPSGSLVRFRAMVQDTGFGSEVYKALGKNGDVLMFGKEEEGGDSDVASDDYSNLKERQAFYVVSVPGETAWVKENLDKTTAESLEASVAALSLSNAEPTAEPTLLANKYPVPSEPHFGCIVKVYGEAADALKTTDVVEFVGVIGETPLSSSFDDLVADSAPPATTPVPALHVILALPAPQPTLVELPTAADELVRLRNELIEYLAGGLGGDVDAAEWLLLALLTRIHTRHPTGMALGSLSLNLALPSSFAATIAPIISSLVPKTTSLNLTIPVLNDIKNRMAPRNRDENLESGALQLSTGTAVLVDMRGIGEGKLEDAGVRNLRHIATTMAQQKLSYEFPYSSFELETDLSFILLSEGKAILPTDCVVYVKPTSGLAVSPPPSAEKLEAFRSFLAKMKASDFTIPPEMSEIIQADFVERRQKSVAGEGMSQEDLLFRMTAARLMALSTGSAALSKQAWLATAELDERRKDAAPPATKTEACKA</sequence>
<dbReference type="GO" id="GO:0003682">
    <property type="term" value="F:chromatin binding"/>
    <property type="evidence" value="ECO:0007669"/>
    <property type="project" value="TreeGrafter"/>
</dbReference>
<evidence type="ECO:0000256" key="2">
    <source>
        <dbReference type="ARBA" id="ARBA00023242"/>
    </source>
</evidence>
<name>A0A1Y2DRM3_9BASI</name>
<evidence type="ECO:0000313" key="3">
    <source>
        <dbReference type="EMBL" id="ORY61928.1"/>
    </source>
</evidence>
<keyword evidence="4" id="KW-1185">Reference proteome</keyword>
<dbReference type="GO" id="GO:0005634">
    <property type="term" value="C:nucleus"/>
    <property type="evidence" value="ECO:0007669"/>
    <property type="project" value="UniProtKB-SubCell"/>
</dbReference>
<reference evidence="3 4" key="1">
    <citation type="submission" date="2016-07" db="EMBL/GenBank/DDBJ databases">
        <title>Pervasive Adenine N6-methylation of Active Genes in Fungi.</title>
        <authorList>
            <consortium name="DOE Joint Genome Institute"/>
            <person name="Mondo S.J."/>
            <person name="Dannebaum R.O."/>
            <person name="Kuo R.C."/>
            <person name="Labutti K."/>
            <person name="Haridas S."/>
            <person name="Kuo A."/>
            <person name="Salamov A."/>
            <person name="Ahrendt S.R."/>
            <person name="Lipzen A."/>
            <person name="Sullivan W."/>
            <person name="Andreopoulos W.B."/>
            <person name="Clum A."/>
            <person name="Lindquist E."/>
            <person name="Daum C."/>
            <person name="Ramamoorthy G.K."/>
            <person name="Gryganskyi A."/>
            <person name="Culley D."/>
            <person name="Magnuson J.K."/>
            <person name="James T.Y."/>
            <person name="O'Malley M.A."/>
            <person name="Stajich J.E."/>
            <person name="Spatafora J.W."/>
            <person name="Visel A."/>
            <person name="Grigoriev I.V."/>
        </authorList>
    </citation>
    <scope>NUCLEOTIDE SEQUENCE [LARGE SCALE GENOMIC DNA]</scope>
    <source>
        <strain evidence="3 4">62-1032</strain>
    </source>
</reference>
<comment type="caution">
    <text evidence="3">The sequence shown here is derived from an EMBL/GenBank/DDBJ whole genome shotgun (WGS) entry which is preliminary data.</text>
</comment>
<protein>
    <submittedName>
        <fullName evidence="3">Mini-chromosome maintenance replisome factor-domain-containing protein</fullName>
    </submittedName>
</protein>
<dbReference type="OrthoDB" id="329666at2759"/>